<comment type="caution">
    <text evidence="2">The sequence shown here is derived from an EMBL/GenBank/DDBJ whole genome shotgun (WGS) entry which is preliminary data.</text>
</comment>
<dbReference type="SUPFAM" id="SSF47413">
    <property type="entry name" value="lambda repressor-like DNA-binding domains"/>
    <property type="match status" value="1"/>
</dbReference>
<dbReference type="EMBL" id="JAVDQD010000006">
    <property type="protein sequence ID" value="MDR6240945.1"/>
    <property type="molecule type" value="Genomic_DNA"/>
</dbReference>
<evidence type="ECO:0000259" key="1">
    <source>
        <dbReference type="PROSITE" id="PS50943"/>
    </source>
</evidence>
<organism evidence="2 3">
    <name type="scientific">Aureibacter tunicatorum</name>
    <dbReference type="NCBI Taxonomy" id="866807"/>
    <lineage>
        <taxon>Bacteria</taxon>
        <taxon>Pseudomonadati</taxon>
        <taxon>Bacteroidota</taxon>
        <taxon>Cytophagia</taxon>
        <taxon>Cytophagales</taxon>
        <taxon>Persicobacteraceae</taxon>
        <taxon>Aureibacter</taxon>
    </lineage>
</organism>
<evidence type="ECO:0000313" key="2">
    <source>
        <dbReference type="EMBL" id="MDR6240945.1"/>
    </source>
</evidence>
<dbReference type="Proteomes" id="UP001185092">
    <property type="component" value="Unassembled WGS sequence"/>
</dbReference>
<accession>A0AAE3XS32</accession>
<dbReference type="RefSeq" id="WP_309941336.1">
    <property type="nucleotide sequence ID" value="NZ_AP025305.1"/>
</dbReference>
<dbReference type="SMART" id="SM00530">
    <property type="entry name" value="HTH_XRE"/>
    <property type="match status" value="1"/>
</dbReference>
<keyword evidence="3" id="KW-1185">Reference proteome</keyword>
<dbReference type="InterPro" id="IPR010982">
    <property type="entry name" value="Lambda_DNA-bd_dom_sf"/>
</dbReference>
<gene>
    <name evidence="2" type="ORF">HNQ88_004021</name>
</gene>
<feature type="domain" description="HTH cro/C1-type" evidence="1">
    <location>
        <begin position="7"/>
        <end position="63"/>
    </location>
</feature>
<dbReference type="GO" id="GO:0003677">
    <property type="term" value="F:DNA binding"/>
    <property type="evidence" value="ECO:0007669"/>
    <property type="project" value="InterPro"/>
</dbReference>
<dbReference type="Pfam" id="PF01381">
    <property type="entry name" value="HTH_3"/>
    <property type="match status" value="1"/>
</dbReference>
<dbReference type="InterPro" id="IPR001387">
    <property type="entry name" value="Cro/C1-type_HTH"/>
</dbReference>
<dbReference type="CDD" id="cd00093">
    <property type="entry name" value="HTH_XRE"/>
    <property type="match status" value="1"/>
</dbReference>
<dbReference type="AlphaFoldDB" id="A0AAE3XS32"/>
<proteinExistence type="predicted"/>
<dbReference type="PROSITE" id="PS50943">
    <property type="entry name" value="HTH_CROC1"/>
    <property type="match status" value="1"/>
</dbReference>
<sequence>MSVNNRINDLILKKNMSRVKFAESIGIPTATIQNIVGSRKSSPSSEVLEKILQRFPDVDANWLLSGKSKNLTNSNELESETNSNKSTSSNQNELLKMLIEENNFLKENNERMKKLLYGEAYSTLQPGKLIGSQIHHLAQGNNAYYMAL</sequence>
<protein>
    <submittedName>
        <fullName evidence="2">Transcriptional regulator with XRE-family HTH domain</fullName>
    </submittedName>
</protein>
<reference evidence="2" key="1">
    <citation type="submission" date="2023-07" db="EMBL/GenBank/DDBJ databases">
        <title>Genomic Encyclopedia of Type Strains, Phase IV (KMG-IV): sequencing the most valuable type-strain genomes for metagenomic binning, comparative biology and taxonomic classification.</title>
        <authorList>
            <person name="Goeker M."/>
        </authorList>
    </citation>
    <scope>NUCLEOTIDE SEQUENCE</scope>
    <source>
        <strain evidence="2">DSM 26174</strain>
    </source>
</reference>
<dbReference type="Gene3D" id="1.10.260.40">
    <property type="entry name" value="lambda repressor-like DNA-binding domains"/>
    <property type="match status" value="1"/>
</dbReference>
<evidence type="ECO:0000313" key="3">
    <source>
        <dbReference type="Proteomes" id="UP001185092"/>
    </source>
</evidence>
<name>A0AAE3XS32_9BACT</name>